<keyword evidence="10" id="KW-1185">Reference proteome</keyword>
<feature type="transmembrane region" description="Helical" evidence="7">
    <location>
        <begin position="82"/>
        <end position="106"/>
    </location>
</feature>
<feature type="transmembrane region" description="Helical" evidence="7">
    <location>
        <begin position="12"/>
        <end position="31"/>
    </location>
</feature>
<feature type="domain" description="Major facilitator superfamily (MFS) profile" evidence="8">
    <location>
        <begin position="14"/>
        <end position="404"/>
    </location>
</feature>
<dbReference type="SUPFAM" id="SSF103473">
    <property type="entry name" value="MFS general substrate transporter"/>
    <property type="match status" value="1"/>
</dbReference>
<feature type="transmembrane region" description="Helical" evidence="7">
    <location>
        <begin position="291"/>
        <end position="309"/>
    </location>
</feature>
<dbReference type="EMBL" id="BAABCK010000065">
    <property type="protein sequence ID" value="GAA3730961.1"/>
    <property type="molecule type" value="Genomic_DNA"/>
</dbReference>
<accession>A0ABP7F3U2</accession>
<dbReference type="Gene3D" id="1.20.1250.20">
    <property type="entry name" value="MFS general substrate transporter like domains"/>
    <property type="match status" value="2"/>
</dbReference>
<protein>
    <submittedName>
        <fullName evidence="9">MFS transporter</fullName>
    </submittedName>
</protein>
<evidence type="ECO:0000259" key="8">
    <source>
        <dbReference type="PROSITE" id="PS50850"/>
    </source>
</evidence>
<dbReference type="RefSeq" id="WP_344703834.1">
    <property type="nucleotide sequence ID" value="NZ_BAABCK010000065.1"/>
</dbReference>
<dbReference type="InterPro" id="IPR005829">
    <property type="entry name" value="Sugar_transporter_CS"/>
</dbReference>
<evidence type="ECO:0000313" key="9">
    <source>
        <dbReference type="EMBL" id="GAA3730961.1"/>
    </source>
</evidence>
<dbReference type="PROSITE" id="PS50850">
    <property type="entry name" value="MFS"/>
    <property type="match status" value="1"/>
</dbReference>
<evidence type="ECO:0000313" key="10">
    <source>
        <dbReference type="Proteomes" id="UP001500920"/>
    </source>
</evidence>
<comment type="subcellular location">
    <subcellularLocation>
        <location evidence="1">Cell membrane</location>
        <topology evidence="1">Multi-pass membrane protein</topology>
    </subcellularLocation>
</comment>
<feature type="transmembrane region" description="Helical" evidence="7">
    <location>
        <begin position="250"/>
        <end position="279"/>
    </location>
</feature>
<evidence type="ECO:0000256" key="2">
    <source>
        <dbReference type="ARBA" id="ARBA00022448"/>
    </source>
</evidence>
<keyword evidence="4 7" id="KW-0812">Transmembrane</keyword>
<dbReference type="InterPro" id="IPR036259">
    <property type="entry name" value="MFS_trans_sf"/>
</dbReference>
<evidence type="ECO:0000256" key="6">
    <source>
        <dbReference type="ARBA" id="ARBA00023136"/>
    </source>
</evidence>
<dbReference type="InterPro" id="IPR020846">
    <property type="entry name" value="MFS_dom"/>
</dbReference>
<dbReference type="CDD" id="cd17325">
    <property type="entry name" value="MFS_MdtG_SLC18_like"/>
    <property type="match status" value="1"/>
</dbReference>
<evidence type="ECO:0000256" key="5">
    <source>
        <dbReference type="ARBA" id="ARBA00022989"/>
    </source>
</evidence>
<keyword evidence="2" id="KW-0813">Transport</keyword>
<feature type="transmembrane region" description="Helical" evidence="7">
    <location>
        <begin position="51"/>
        <end position="70"/>
    </location>
</feature>
<feature type="transmembrane region" description="Helical" evidence="7">
    <location>
        <begin position="173"/>
        <end position="190"/>
    </location>
</feature>
<evidence type="ECO:0000256" key="3">
    <source>
        <dbReference type="ARBA" id="ARBA00022475"/>
    </source>
</evidence>
<keyword evidence="5 7" id="KW-1133">Transmembrane helix</keyword>
<gene>
    <name evidence="9" type="ORF">GCM10022378_19090</name>
</gene>
<dbReference type="Proteomes" id="UP001500920">
    <property type="component" value="Unassembled WGS sequence"/>
</dbReference>
<sequence length="405" mass="43586">MDKVKIGIKENLMQFTFLVVMSFFVGSMVGIERTVLPLLGEEEFGLISTSAALSFIITFGFSKAVINYFAGGIADRYGRRRVLIVGWIIGLFVPILIITAGSWWIIVLANMMLGINQGLTWSMTVNMKIDLARSDQRGTAVGLNEFAGYTGVAVLAAVSASISSNYGMRPEPFYIGIGIALVGLLLSITIKDTEQHLELEERNSGTESNHLTAKQIFKRTTLQDRNLSSASLAGLSTNLKDGMAWGLFPIYFVAAGLTVPQVGMIVAIYPAAWGVFQLFTGTLSDRLGRKPFIVSGMLVQAAALWFIIFTQGYGLWITGAIILGLGTAMVYPTLQAAISDVAAPAWRASSMGVYRFWRDSGYAFGALFAGIAADLLGVGAAIGIVAILPLLSGIAAYIRMDETLK</sequence>
<dbReference type="InterPro" id="IPR011701">
    <property type="entry name" value="MFS"/>
</dbReference>
<dbReference type="PANTHER" id="PTHR23517:SF3">
    <property type="entry name" value="INTEGRAL MEMBRANE TRANSPORT PROTEIN"/>
    <property type="match status" value="1"/>
</dbReference>
<evidence type="ECO:0000256" key="4">
    <source>
        <dbReference type="ARBA" id="ARBA00022692"/>
    </source>
</evidence>
<organism evidence="9 10">
    <name type="scientific">Salinicoccus jeotgali</name>
    <dbReference type="NCBI Taxonomy" id="381634"/>
    <lineage>
        <taxon>Bacteria</taxon>
        <taxon>Bacillati</taxon>
        <taxon>Bacillota</taxon>
        <taxon>Bacilli</taxon>
        <taxon>Bacillales</taxon>
        <taxon>Staphylococcaceae</taxon>
        <taxon>Salinicoccus</taxon>
    </lineage>
</organism>
<feature type="transmembrane region" description="Helical" evidence="7">
    <location>
        <begin position="315"/>
        <end position="334"/>
    </location>
</feature>
<comment type="caution">
    <text evidence="9">The sequence shown here is derived from an EMBL/GenBank/DDBJ whole genome shotgun (WGS) entry which is preliminary data.</text>
</comment>
<keyword evidence="6 7" id="KW-0472">Membrane</keyword>
<dbReference type="InterPro" id="IPR050171">
    <property type="entry name" value="MFS_Transporters"/>
</dbReference>
<reference evidence="10" key="1">
    <citation type="journal article" date="2019" name="Int. J. Syst. Evol. Microbiol.">
        <title>The Global Catalogue of Microorganisms (GCM) 10K type strain sequencing project: providing services to taxonomists for standard genome sequencing and annotation.</title>
        <authorList>
            <consortium name="The Broad Institute Genomics Platform"/>
            <consortium name="The Broad Institute Genome Sequencing Center for Infectious Disease"/>
            <person name="Wu L."/>
            <person name="Ma J."/>
        </authorList>
    </citation>
    <scope>NUCLEOTIDE SEQUENCE [LARGE SCALE GENOMIC DNA]</scope>
    <source>
        <strain evidence="10">JCM 16981</strain>
    </source>
</reference>
<dbReference type="PROSITE" id="PS00216">
    <property type="entry name" value="SUGAR_TRANSPORT_1"/>
    <property type="match status" value="2"/>
</dbReference>
<evidence type="ECO:0000256" key="1">
    <source>
        <dbReference type="ARBA" id="ARBA00004651"/>
    </source>
</evidence>
<dbReference type="Pfam" id="PF07690">
    <property type="entry name" value="MFS_1"/>
    <property type="match status" value="2"/>
</dbReference>
<name>A0ABP7F3U2_9STAP</name>
<feature type="transmembrane region" description="Helical" evidence="7">
    <location>
        <begin position="379"/>
        <end position="398"/>
    </location>
</feature>
<keyword evidence="3" id="KW-1003">Cell membrane</keyword>
<evidence type="ECO:0000256" key="7">
    <source>
        <dbReference type="SAM" id="Phobius"/>
    </source>
</evidence>
<dbReference type="PANTHER" id="PTHR23517">
    <property type="entry name" value="RESISTANCE PROTEIN MDTM, PUTATIVE-RELATED-RELATED"/>
    <property type="match status" value="1"/>
</dbReference>
<proteinExistence type="predicted"/>